<keyword evidence="1" id="KW-0813">Transport</keyword>
<dbReference type="GO" id="GO:0022857">
    <property type="term" value="F:transmembrane transporter activity"/>
    <property type="evidence" value="ECO:0007669"/>
    <property type="project" value="InterPro"/>
</dbReference>
<dbReference type="Pfam" id="PF00005">
    <property type="entry name" value="ABC_tran"/>
    <property type="match status" value="1"/>
</dbReference>
<keyword evidence="6" id="KW-0472">Membrane</keyword>
<dbReference type="InterPro" id="IPR005895">
    <property type="entry name" value="ABC_transptr_haem_export_CcmA"/>
</dbReference>
<dbReference type="InterPro" id="IPR017871">
    <property type="entry name" value="ABC_transporter-like_CS"/>
</dbReference>
<proteinExistence type="predicted"/>
<evidence type="ECO:0000256" key="3">
    <source>
        <dbReference type="ARBA" id="ARBA00022748"/>
    </source>
</evidence>
<dbReference type="PROSITE" id="PS00211">
    <property type="entry name" value="ABC_TRANSPORTER_1"/>
    <property type="match status" value="1"/>
</dbReference>
<evidence type="ECO:0000256" key="2">
    <source>
        <dbReference type="ARBA" id="ARBA00022741"/>
    </source>
</evidence>
<dbReference type="SUPFAM" id="SSF52540">
    <property type="entry name" value="P-loop containing nucleoside triphosphate hydrolases"/>
    <property type="match status" value="1"/>
</dbReference>
<accession>A0A975FX01</accession>
<dbReference type="GO" id="GO:0005524">
    <property type="term" value="F:ATP binding"/>
    <property type="evidence" value="ECO:0007669"/>
    <property type="project" value="UniProtKB-KW"/>
</dbReference>
<dbReference type="RefSeq" id="WP_211937080.1">
    <property type="nucleotide sequence ID" value="NZ_CP073078.1"/>
</dbReference>
<evidence type="ECO:0000256" key="1">
    <source>
        <dbReference type="ARBA" id="ARBA00022448"/>
    </source>
</evidence>
<organism evidence="8 9">
    <name type="scientific">Phenylobacterium montanum</name>
    <dbReference type="NCBI Taxonomy" id="2823693"/>
    <lineage>
        <taxon>Bacteria</taxon>
        <taxon>Pseudomonadati</taxon>
        <taxon>Pseudomonadota</taxon>
        <taxon>Alphaproteobacteria</taxon>
        <taxon>Caulobacterales</taxon>
        <taxon>Caulobacteraceae</taxon>
        <taxon>Phenylobacterium</taxon>
    </lineage>
</organism>
<dbReference type="InterPro" id="IPR027417">
    <property type="entry name" value="P-loop_NTPase"/>
</dbReference>
<dbReference type="EMBL" id="CP073078">
    <property type="protein sequence ID" value="QUD87028.1"/>
    <property type="molecule type" value="Genomic_DNA"/>
</dbReference>
<keyword evidence="3" id="KW-0201">Cytochrome c-type biogenesis</keyword>
<dbReference type="SMART" id="SM00382">
    <property type="entry name" value="AAA"/>
    <property type="match status" value="1"/>
</dbReference>
<dbReference type="InterPro" id="IPR003593">
    <property type="entry name" value="AAA+_ATPase"/>
</dbReference>
<dbReference type="AlphaFoldDB" id="A0A975FX01"/>
<evidence type="ECO:0000259" key="7">
    <source>
        <dbReference type="PROSITE" id="PS50893"/>
    </source>
</evidence>
<dbReference type="PANTHER" id="PTHR43499:SF1">
    <property type="entry name" value="ABC TRANSPORTER I FAMILY MEMBER 1"/>
    <property type="match status" value="1"/>
</dbReference>
<evidence type="ECO:0000256" key="4">
    <source>
        <dbReference type="ARBA" id="ARBA00022840"/>
    </source>
</evidence>
<dbReference type="KEGG" id="caul:KCG34_18430"/>
<keyword evidence="2" id="KW-0547">Nucleotide-binding</keyword>
<feature type="domain" description="ABC transporter" evidence="7">
    <location>
        <begin position="5"/>
        <end position="202"/>
    </location>
</feature>
<keyword evidence="9" id="KW-1185">Reference proteome</keyword>
<protein>
    <submittedName>
        <fullName evidence="8">Heme ABC exporter ATP-binding protein CcmA</fullName>
    </submittedName>
</protein>
<dbReference type="Proteomes" id="UP000676409">
    <property type="component" value="Chromosome"/>
</dbReference>
<dbReference type="PROSITE" id="PS50893">
    <property type="entry name" value="ABC_TRANSPORTER_2"/>
    <property type="match status" value="1"/>
</dbReference>
<dbReference type="PANTHER" id="PTHR43499">
    <property type="entry name" value="ABC TRANSPORTER I FAMILY MEMBER 1"/>
    <property type="match status" value="1"/>
</dbReference>
<evidence type="ECO:0000313" key="8">
    <source>
        <dbReference type="EMBL" id="QUD87028.1"/>
    </source>
</evidence>
<dbReference type="GO" id="GO:0017004">
    <property type="term" value="P:cytochrome complex assembly"/>
    <property type="evidence" value="ECO:0007669"/>
    <property type="project" value="UniProtKB-KW"/>
</dbReference>
<evidence type="ECO:0000313" key="9">
    <source>
        <dbReference type="Proteomes" id="UP000676409"/>
    </source>
</evidence>
<reference evidence="8" key="1">
    <citation type="submission" date="2021-04" db="EMBL/GenBank/DDBJ databases">
        <title>The complete genome sequence of Caulobacter sp. S6.</title>
        <authorList>
            <person name="Tang Y."/>
            <person name="Ouyang W."/>
            <person name="Liu Q."/>
            <person name="Huang B."/>
            <person name="Guo Z."/>
            <person name="Lei P."/>
        </authorList>
    </citation>
    <scope>NUCLEOTIDE SEQUENCE</scope>
    <source>
        <strain evidence="8">S6</strain>
    </source>
</reference>
<dbReference type="NCBIfam" id="TIGR01189">
    <property type="entry name" value="ccmA"/>
    <property type="match status" value="1"/>
</dbReference>
<keyword evidence="4 8" id="KW-0067">ATP-binding</keyword>
<dbReference type="InterPro" id="IPR003439">
    <property type="entry name" value="ABC_transporter-like_ATP-bd"/>
</dbReference>
<evidence type="ECO:0000256" key="5">
    <source>
        <dbReference type="ARBA" id="ARBA00022967"/>
    </source>
</evidence>
<dbReference type="Gene3D" id="3.40.50.300">
    <property type="entry name" value="P-loop containing nucleotide triphosphate hydrolases"/>
    <property type="match status" value="1"/>
</dbReference>
<gene>
    <name evidence="8" type="primary">ccmA</name>
    <name evidence="8" type="ORF">KCG34_18430</name>
</gene>
<sequence>MITAVSVTDLALTRGDRLLFEGFGLNLAAGEAVALTGRNGAGKTSLLRAIAGLIRPQAGSIAFSCPHGALDSEEARSRDLHYLGHQDGLKTGRTAWDELVFQARWTGGSLASAEAACERLELNRLKDLEVRKLSAGQRRRVALARLLASPRRLWLLDEPLAPLDADRRTSVGEIMREHLASGGLILAAVHDPLPISARGAEIGA</sequence>
<name>A0A975FX01_9CAUL</name>
<evidence type="ECO:0000256" key="6">
    <source>
        <dbReference type="ARBA" id="ARBA00023136"/>
    </source>
</evidence>
<keyword evidence="5" id="KW-1278">Translocase</keyword>
<dbReference type="GO" id="GO:0016887">
    <property type="term" value="F:ATP hydrolysis activity"/>
    <property type="evidence" value="ECO:0007669"/>
    <property type="project" value="InterPro"/>
</dbReference>